<dbReference type="Gene3D" id="3.40.50.20">
    <property type="match status" value="1"/>
</dbReference>
<dbReference type="RefSeq" id="WP_379140693.1">
    <property type="nucleotide sequence ID" value="NZ_JBHUEN010000013.1"/>
</dbReference>
<dbReference type="InterPro" id="IPR053174">
    <property type="entry name" value="LpxI"/>
</dbReference>
<name>A0ABW4R5U7_9RHOB</name>
<dbReference type="InterPro" id="IPR010415">
    <property type="entry name" value="LpxI_C"/>
</dbReference>
<evidence type="ECO:0000259" key="1">
    <source>
        <dbReference type="Pfam" id="PF06230"/>
    </source>
</evidence>
<evidence type="ECO:0000313" key="3">
    <source>
        <dbReference type="EMBL" id="MFD1881115.1"/>
    </source>
</evidence>
<feature type="domain" description="LpxI N-terminal" evidence="2">
    <location>
        <begin position="8"/>
        <end position="131"/>
    </location>
</feature>
<dbReference type="PANTHER" id="PTHR39962:SF1">
    <property type="entry name" value="LPXI FAMILY PROTEIN"/>
    <property type="match status" value="1"/>
</dbReference>
<keyword evidence="4" id="KW-1185">Reference proteome</keyword>
<dbReference type="Gene3D" id="3.40.140.80">
    <property type="match status" value="1"/>
</dbReference>
<feature type="domain" description="LpxI C-terminal" evidence="1">
    <location>
        <begin position="142"/>
        <end position="269"/>
    </location>
</feature>
<dbReference type="Pfam" id="PF06230">
    <property type="entry name" value="LpxI_C"/>
    <property type="match status" value="1"/>
</dbReference>
<sequence>MSGGNLTAVIAGQGALAPAVLAALADQGESPVVAALQGFAPGPGITEFRLERLVPFMDSLLDQGVDKVTFAGAVRRPHLDPELFDSRTASLVPRILSAIQSGDDAALRVLIAIFEEWGLKVIGTADVAPDLVPAEGHLVGGPNGHDREDARRAVEIVRGLGALDLGQGAVVAQGLCLAVETLPGTNAMLDFVAAHKALRPNPRGARGVLYKAPKPGQDRRIDLPAIGVETVNAAVRAGLAGIAWEAGGCVLLDRTETEAAAREGGLFLWSRGA</sequence>
<dbReference type="InterPro" id="IPR041255">
    <property type="entry name" value="LpxI_N"/>
</dbReference>
<dbReference type="PANTHER" id="PTHR39962">
    <property type="entry name" value="BLL4848 PROTEIN"/>
    <property type="match status" value="1"/>
</dbReference>
<dbReference type="Proteomes" id="UP001597213">
    <property type="component" value="Unassembled WGS sequence"/>
</dbReference>
<proteinExistence type="predicted"/>
<comment type="caution">
    <text evidence="3">The sequence shown here is derived from an EMBL/GenBank/DDBJ whole genome shotgun (WGS) entry which is preliminary data.</text>
</comment>
<evidence type="ECO:0000259" key="2">
    <source>
        <dbReference type="Pfam" id="PF17930"/>
    </source>
</evidence>
<reference evidence="4" key="1">
    <citation type="journal article" date="2019" name="Int. J. Syst. Evol. Microbiol.">
        <title>The Global Catalogue of Microorganisms (GCM) 10K type strain sequencing project: providing services to taxonomists for standard genome sequencing and annotation.</title>
        <authorList>
            <consortium name="The Broad Institute Genomics Platform"/>
            <consortium name="The Broad Institute Genome Sequencing Center for Infectious Disease"/>
            <person name="Wu L."/>
            <person name="Ma J."/>
        </authorList>
    </citation>
    <scope>NUCLEOTIDE SEQUENCE [LARGE SCALE GENOMIC DNA]</scope>
    <source>
        <strain evidence="4">CCUG 56029</strain>
    </source>
</reference>
<dbReference type="Pfam" id="PF17930">
    <property type="entry name" value="LpxI_N"/>
    <property type="match status" value="1"/>
</dbReference>
<gene>
    <name evidence="3" type="ORF">ACFSCT_05220</name>
</gene>
<evidence type="ECO:0000313" key="4">
    <source>
        <dbReference type="Proteomes" id="UP001597213"/>
    </source>
</evidence>
<protein>
    <submittedName>
        <fullName evidence="3">LpxI family protein</fullName>
    </submittedName>
</protein>
<organism evidence="3 4">
    <name type="scientific">Paracoccus pacificus</name>
    <dbReference type="NCBI Taxonomy" id="1463598"/>
    <lineage>
        <taxon>Bacteria</taxon>
        <taxon>Pseudomonadati</taxon>
        <taxon>Pseudomonadota</taxon>
        <taxon>Alphaproteobacteria</taxon>
        <taxon>Rhodobacterales</taxon>
        <taxon>Paracoccaceae</taxon>
        <taxon>Paracoccus</taxon>
    </lineage>
</organism>
<dbReference type="EMBL" id="JBHUEN010000013">
    <property type="protein sequence ID" value="MFD1881115.1"/>
    <property type="molecule type" value="Genomic_DNA"/>
</dbReference>
<accession>A0ABW4R5U7</accession>
<dbReference type="InterPro" id="IPR043167">
    <property type="entry name" value="LpxI_C_sf"/>
</dbReference>